<dbReference type="FunFam" id="3.40.50.80:FF:000004">
    <property type="entry name" value="NADPH oxidase isoform 2"/>
    <property type="match status" value="1"/>
</dbReference>
<dbReference type="GO" id="GO:0046872">
    <property type="term" value="F:metal ion binding"/>
    <property type="evidence" value="ECO:0007669"/>
    <property type="project" value="UniProtKB-KW"/>
</dbReference>
<feature type="transmembrane region" description="Helical" evidence="12">
    <location>
        <begin position="279"/>
        <end position="301"/>
    </location>
</feature>
<feature type="transmembrane region" description="Helical" evidence="12">
    <location>
        <begin position="313"/>
        <end position="333"/>
    </location>
</feature>
<keyword evidence="10 12" id="KW-0472">Membrane</keyword>
<sequence>MVNLASLRPTSRFWRSSSSVNGDSGSAASARMSSLAGQPGQVEMKSRSSGLQPVSGLDALSVVPLTPPPAFNASFARAQSARLAGRSPLGLLSAPKTLNESEQDRLQGLMRADTLRARPRGKNGEVTDRDGETLWLRFKVWLGHDGKVPLLASIWILIQIAVFAIGIFKYDFSPQYESARSTFGPTFVIARSAALVLHVDIAFILLPICRNFVTLMRNSVLRNCLPFDEATEFHKFAAWSSIFFTAVHTIAHIVNSYLLGHAMSRTTVGTLGHGLLCNLTTGPFLTGWLMIAILALMAFFAAEKRRRAHFERFQYSHLLFLPFFGLWQLHGMFCMIRPNTAPFCSWKQVGVFWFYWALGGCLYFVERMLREIRSRHRTYISKVVHHPNQVVEVQIKKERMRRARAGQYIMINCPAVSYWQWHPFTLTSAPEEDPCVHIRIVGDWTREFAAALGCETGRNELYSKDLGGEDPQSPLSRILPRVMIDGPFGTASEDVFDYEVAVLVGGGIGVTPFASILKHIWYRSRAAGAEPLKLRKVYFFWVSREPASFEWFQSLLEAIEAQDADNLIEIYSYMTGHLGAGEIGNIFTNDVGTDRDAITGLRAPTHYGRPDWDRIFASIAAEHVATSVGVFCCGPAALSSTLHKMSLKHTSGQRGAARFVYHKERF</sequence>
<feature type="domain" description="FAD-binding FR-type" evidence="13">
    <location>
        <begin position="367"/>
        <end position="494"/>
    </location>
</feature>
<evidence type="ECO:0000256" key="4">
    <source>
        <dbReference type="ARBA" id="ARBA00022723"/>
    </source>
</evidence>
<evidence type="ECO:0000256" key="8">
    <source>
        <dbReference type="ARBA" id="ARBA00023004"/>
    </source>
</evidence>
<keyword evidence="8" id="KW-0408">Iron</keyword>
<dbReference type="InterPro" id="IPR017927">
    <property type="entry name" value="FAD-bd_FR_type"/>
</dbReference>
<gene>
    <name evidence="14" type="ORF">BMF94_7057</name>
</gene>
<evidence type="ECO:0000313" key="15">
    <source>
        <dbReference type="Proteomes" id="UP000237144"/>
    </source>
</evidence>
<dbReference type="InterPro" id="IPR013121">
    <property type="entry name" value="Fe_red_NAD-bd_6"/>
</dbReference>
<evidence type="ECO:0000256" key="12">
    <source>
        <dbReference type="SAM" id="Phobius"/>
    </source>
</evidence>
<dbReference type="Pfam" id="PF08022">
    <property type="entry name" value="FAD_binding_8"/>
    <property type="match status" value="1"/>
</dbReference>
<evidence type="ECO:0000256" key="5">
    <source>
        <dbReference type="ARBA" id="ARBA00022982"/>
    </source>
</evidence>
<keyword evidence="15" id="KW-1185">Reference proteome</keyword>
<dbReference type="OrthoDB" id="167398at2759"/>
<dbReference type="SFLD" id="SFLDS00052">
    <property type="entry name" value="Ferric_Reductase_Domain"/>
    <property type="match status" value="1"/>
</dbReference>
<keyword evidence="4" id="KW-0479">Metal-binding</keyword>
<feature type="transmembrane region" description="Helical" evidence="12">
    <location>
        <begin position="236"/>
        <end position="259"/>
    </location>
</feature>
<keyword evidence="5" id="KW-0249">Electron transport</keyword>
<dbReference type="InterPro" id="IPR013130">
    <property type="entry name" value="Fe3_Rdtase_TM_dom"/>
</dbReference>
<dbReference type="InterPro" id="IPR013112">
    <property type="entry name" value="FAD-bd_8"/>
</dbReference>
<evidence type="ECO:0000256" key="1">
    <source>
        <dbReference type="ARBA" id="ARBA00004141"/>
    </source>
</evidence>
<comment type="caution">
    <text evidence="14">The sequence shown here is derived from an EMBL/GenBank/DDBJ whole genome shotgun (WGS) entry which is preliminary data.</text>
</comment>
<feature type="region of interest" description="Disordered" evidence="11">
    <location>
        <begin position="14"/>
        <end position="50"/>
    </location>
</feature>
<dbReference type="PANTHER" id="PTHR11972">
    <property type="entry name" value="NADPH OXIDASE"/>
    <property type="match status" value="1"/>
</dbReference>
<dbReference type="GO" id="GO:0006952">
    <property type="term" value="P:defense response"/>
    <property type="evidence" value="ECO:0007669"/>
    <property type="project" value="TreeGrafter"/>
</dbReference>
<dbReference type="SUPFAM" id="SSF63380">
    <property type="entry name" value="Riboflavin synthase domain-like"/>
    <property type="match status" value="1"/>
</dbReference>
<dbReference type="Gene3D" id="2.40.30.10">
    <property type="entry name" value="Translation factors"/>
    <property type="match status" value="1"/>
</dbReference>
<keyword evidence="9" id="KW-0813">Transport</keyword>
<evidence type="ECO:0000256" key="9">
    <source>
        <dbReference type="ARBA" id="ARBA00023065"/>
    </source>
</evidence>
<dbReference type="AlphaFoldDB" id="A0A2S5AZI7"/>
<dbReference type="CDD" id="cd06186">
    <property type="entry name" value="NOX_Duox_like_FAD_NADP"/>
    <property type="match status" value="1"/>
</dbReference>
<dbReference type="PROSITE" id="PS51384">
    <property type="entry name" value="FAD_FR"/>
    <property type="match status" value="1"/>
</dbReference>
<dbReference type="Proteomes" id="UP000237144">
    <property type="component" value="Unassembled WGS sequence"/>
</dbReference>
<name>A0A2S5AZI7_9BASI</name>
<dbReference type="STRING" id="741276.A0A2S5AZI7"/>
<keyword evidence="9" id="KW-0406">Ion transport</keyword>
<evidence type="ECO:0000256" key="10">
    <source>
        <dbReference type="ARBA" id="ARBA00023136"/>
    </source>
</evidence>
<reference evidence="14 15" key="1">
    <citation type="journal article" date="2018" name="Front. Microbiol.">
        <title>Prospects for Fungal Bioremediation of Acidic Radioactive Waste Sites: Characterization and Genome Sequence of Rhodotorula taiwanensis MD1149.</title>
        <authorList>
            <person name="Tkavc R."/>
            <person name="Matrosova V.Y."/>
            <person name="Grichenko O.E."/>
            <person name="Gostincar C."/>
            <person name="Volpe R.P."/>
            <person name="Klimenkova P."/>
            <person name="Gaidamakova E.K."/>
            <person name="Zhou C.E."/>
            <person name="Stewart B.J."/>
            <person name="Lyman M.G."/>
            <person name="Malfatti S.A."/>
            <person name="Rubinfeld B."/>
            <person name="Courtot M."/>
            <person name="Singh J."/>
            <person name="Dalgard C.L."/>
            <person name="Hamilton T."/>
            <person name="Frey K.G."/>
            <person name="Gunde-Cimerman N."/>
            <person name="Dugan L."/>
            <person name="Daly M.J."/>
        </authorList>
    </citation>
    <scope>NUCLEOTIDE SEQUENCE [LARGE SCALE GENOMIC DNA]</scope>
    <source>
        <strain evidence="14 15">MD1149</strain>
    </source>
</reference>
<evidence type="ECO:0000256" key="7">
    <source>
        <dbReference type="ARBA" id="ARBA00023002"/>
    </source>
</evidence>
<dbReference type="SFLD" id="SFLDG01168">
    <property type="entry name" value="Ferric_reductase_subgroup_(FRE"/>
    <property type="match status" value="1"/>
</dbReference>
<dbReference type="Pfam" id="PF01794">
    <property type="entry name" value="Ferric_reduct"/>
    <property type="match status" value="1"/>
</dbReference>
<dbReference type="PANTHER" id="PTHR11972:SF153">
    <property type="entry name" value="SUPEROXIDE-GENERATING NADPH OXIDASE HEAVY CHAIN SUBUNIT A"/>
    <property type="match status" value="1"/>
</dbReference>
<comment type="subcellular location">
    <subcellularLocation>
        <location evidence="1">Membrane</location>
        <topology evidence="1">Multi-pass membrane protein</topology>
    </subcellularLocation>
</comment>
<keyword evidence="2" id="KW-0349">Heme</keyword>
<evidence type="ECO:0000259" key="13">
    <source>
        <dbReference type="PROSITE" id="PS51384"/>
    </source>
</evidence>
<evidence type="ECO:0000256" key="6">
    <source>
        <dbReference type="ARBA" id="ARBA00022989"/>
    </source>
</evidence>
<dbReference type="EMBL" id="PJQD01000164">
    <property type="protein sequence ID" value="POY69925.1"/>
    <property type="molecule type" value="Genomic_DNA"/>
</dbReference>
<organism evidence="14 15">
    <name type="scientific">Rhodotorula taiwanensis</name>
    <dbReference type="NCBI Taxonomy" id="741276"/>
    <lineage>
        <taxon>Eukaryota</taxon>
        <taxon>Fungi</taxon>
        <taxon>Dikarya</taxon>
        <taxon>Basidiomycota</taxon>
        <taxon>Pucciniomycotina</taxon>
        <taxon>Microbotryomycetes</taxon>
        <taxon>Sporidiobolales</taxon>
        <taxon>Sporidiobolaceae</taxon>
        <taxon>Rhodotorula</taxon>
    </lineage>
</organism>
<feature type="compositionally biased region" description="Low complexity" evidence="11">
    <location>
        <begin position="16"/>
        <end position="30"/>
    </location>
</feature>
<dbReference type="SFLD" id="SFLDG01169">
    <property type="entry name" value="NADPH_oxidase_subgroup_(NOX)"/>
    <property type="match status" value="1"/>
</dbReference>
<keyword evidence="6 12" id="KW-1133">Transmembrane helix</keyword>
<dbReference type="SUPFAM" id="SSF52343">
    <property type="entry name" value="Ferredoxin reductase-like, C-terminal NADP-linked domain"/>
    <property type="match status" value="1"/>
</dbReference>
<dbReference type="Pfam" id="PF08030">
    <property type="entry name" value="NAD_binding_6"/>
    <property type="match status" value="1"/>
</dbReference>
<dbReference type="PRINTS" id="PR00466">
    <property type="entry name" value="GP91PHOX"/>
</dbReference>
<evidence type="ECO:0000256" key="3">
    <source>
        <dbReference type="ARBA" id="ARBA00022692"/>
    </source>
</evidence>
<evidence type="ECO:0000256" key="11">
    <source>
        <dbReference type="SAM" id="MobiDB-lite"/>
    </source>
</evidence>
<evidence type="ECO:0000256" key="2">
    <source>
        <dbReference type="ARBA" id="ARBA00022617"/>
    </source>
</evidence>
<feature type="transmembrane region" description="Helical" evidence="12">
    <location>
        <begin position="148"/>
        <end position="168"/>
    </location>
</feature>
<evidence type="ECO:0000313" key="14">
    <source>
        <dbReference type="EMBL" id="POY69925.1"/>
    </source>
</evidence>
<dbReference type="Gene3D" id="3.40.50.80">
    <property type="entry name" value="Nucleotide-binding domain of ferredoxin-NADP reductase (FNR) module"/>
    <property type="match status" value="1"/>
</dbReference>
<accession>A0A2S5AZI7</accession>
<feature type="transmembrane region" description="Helical" evidence="12">
    <location>
        <begin position="188"/>
        <end position="209"/>
    </location>
</feature>
<keyword evidence="7" id="KW-0560">Oxidoreductase</keyword>
<feature type="transmembrane region" description="Helical" evidence="12">
    <location>
        <begin position="345"/>
        <end position="365"/>
    </location>
</feature>
<protein>
    <recommendedName>
        <fullName evidence="13">FAD-binding FR-type domain-containing protein</fullName>
    </recommendedName>
</protein>
<dbReference type="GO" id="GO:0043020">
    <property type="term" value="C:NADPH oxidase complex"/>
    <property type="evidence" value="ECO:0007669"/>
    <property type="project" value="TreeGrafter"/>
</dbReference>
<dbReference type="GO" id="GO:0006811">
    <property type="term" value="P:monoatomic ion transport"/>
    <property type="evidence" value="ECO:0007669"/>
    <property type="project" value="UniProtKB-KW"/>
</dbReference>
<keyword evidence="3 12" id="KW-0812">Transmembrane</keyword>
<dbReference type="InterPro" id="IPR039261">
    <property type="entry name" value="FNR_nucleotide-bd"/>
</dbReference>
<dbReference type="InterPro" id="IPR050369">
    <property type="entry name" value="RBOH/FRE"/>
</dbReference>
<proteinExistence type="predicted"/>
<dbReference type="InterPro" id="IPR017938">
    <property type="entry name" value="Riboflavin_synthase-like_b-brl"/>
</dbReference>
<dbReference type="GO" id="GO:0016175">
    <property type="term" value="F:superoxide-generating NAD(P)H oxidase activity"/>
    <property type="evidence" value="ECO:0007669"/>
    <property type="project" value="TreeGrafter"/>
</dbReference>
<dbReference type="InterPro" id="IPR000778">
    <property type="entry name" value="Cyt_b245_heavy_chain"/>
</dbReference>
<dbReference type="GO" id="GO:0042554">
    <property type="term" value="P:superoxide anion generation"/>
    <property type="evidence" value="ECO:0007669"/>
    <property type="project" value="TreeGrafter"/>
</dbReference>